<evidence type="ECO:0000256" key="1">
    <source>
        <dbReference type="SAM" id="MobiDB-lite"/>
    </source>
</evidence>
<evidence type="ECO:0000313" key="3">
    <source>
        <dbReference type="Proteomes" id="UP001201163"/>
    </source>
</evidence>
<feature type="region of interest" description="Disordered" evidence="1">
    <location>
        <begin position="264"/>
        <end position="287"/>
    </location>
</feature>
<dbReference type="AlphaFoldDB" id="A0AAD4Q9V6"/>
<accession>A0AAD4Q9V6</accession>
<sequence length="302" mass="34075">MALSTTHNHYDTFREELAKAFPGFGHALWEPDPGEDPPVEVGDVGFIREGQFHRLFNALLPQDHESHRRFGVPEYHEPLRPTVTDHINRRALSPNMFYSSGVTVLSGGFGVLAATRLCGRLIYMHKKQGAVLSLPVTTQREDTLTQDHFREWIAKHIDSWFAFTKRLRLGVEMEDIVLVTGCHRTRSWSNMTFNEVQTDAQFSLGVDVAGTLGASVKWRASSLRIQGAVLSQGPSGENLPENQCIFIRGFRMKRIVFGTIPRIRGAAEPKPDPRSNDSDYEPEKEVVSIPSDTEVRLLFLTF</sequence>
<feature type="compositionally biased region" description="Basic and acidic residues" evidence="1">
    <location>
        <begin position="265"/>
        <end position="286"/>
    </location>
</feature>
<comment type="caution">
    <text evidence="2">The sequence shown here is derived from an EMBL/GenBank/DDBJ whole genome shotgun (WGS) entry which is preliminary data.</text>
</comment>
<protein>
    <submittedName>
        <fullName evidence="2">Uncharacterized protein</fullName>
    </submittedName>
</protein>
<organism evidence="2 3">
    <name type="scientific">Lactarius akahatsu</name>
    <dbReference type="NCBI Taxonomy" id="416441"/>
    <lineage>
        <taxon>Eukaryota</taxon>
        <taxon>Fungi</taxon>
        <taxon>Dikarya</taxon>
        <taxon>Basidiomycota</taxon>
        <taxon>Agaricomycotina</taxon>
        <taxon>Agaricomycetes</taxon>
        <taxon>Russulales</taxon>
        <taxon>Russulaceae</taxon>
        <taxon>Lactarius</taxon>
    </lineage>
</organism>
<proteinExistence type="predicted"/>
<reference evidence="2" key="1">
    <citation type="submission" date="2022-01" db="EMBL/GenBank/DDBJ databases">
        <title>Comparative genomics reveals a dynamic genome evolution in the ectomycorrhizal milk-cap (Lactarius) mushrooms.</title>
        <authorList>
            <consortium name="DOE Joint Genome Institute"/>
            <person name="Lebreton A."/>
            <person name="Tang N."/>
            <person name="Kuo A."/>
            <person name="LaButti K."/>
            <person name="Drula E."/>
            <person name="Barry K."/>
            <person name="Clum A."/>
            <person name="Lipzen A."/>
            <person name="Mousain D."/>
            <person name="Ng V."/>
            <person name="Wang R."/>
            <person name="Wang X."/>
            <person name="Dai Y."/>
            <person name="Henrissat B."/>
            <person name="Grigoriev I.V."/>
            <person name="Guerin-Laguette A."/>
            <person name="Yu F."/>
            <person name="Martin F.M."/>
        </authorList>
    </citation>
    <scope>NUCLEOTIDE SEQUENCE</scope>
    <source>
        <strain evidence="2">QP</strain>
    </source>
</reference>
<dbReference type="EMBL" id="JAKELL010000080">
    <property type="protein sequence ID" value="KAH8984037.1"/>
    <property type="molecule type" value="Genomic_DNA"/>
</dbReference>
<keyword evidence="3" id="KW-1185">Reference proteome</keyword>
<evidence type="ECO:0000313" key="2">
    <source>
        <dbReference type="EMBL" id="KAH8984037.1"/>
    </source>
</evidence>
<dbReference type="Proteomes" id="UP001201163">
    <property type="component" value="Unassembled WGS sequence"/>
</dbReference>
<gene>
    <name evidence="2" type="ORF">EDB92DRAFT_1546751</name>
</gene>
<name>A0AAD4Q9V6_9AGAM</name>